<dbReference type="AlphaFoldDB" id="A7SGQ6"/>
<evidence type="ECO:0008006" key="4">
    <source>
        <dbReference type="Google" id="ProtNLM"/>
    </source>
</evidence>
<accession>A7SGQ6</accession>
<feature type="non-terminal residue" evidence="2">
    <location>
        <position position="134"/>
    </location>
</feature>
<dbReference type="InterPro" id="IPR033579">
    <property type="entry name" value="TMEM128"/>
</dbReference>
<keyword evidence="1" id="KW-1133">Transmembrane helix</keyword>
<dbReference type="InParanoid" id="A7SGQ6"/>
<gene>
    <name evidence="2" type="ORF">NEMVEDRAFT_v1g117684</name>
</gene>
<protein>
    <recommendedName>
        <fullName evidence="4">Transmembrane protein 128</fullName>
    </recommendedName>
</protein>
<keyword evidence="1" id="KW-0472">Membrane</keyword>
<evidence type="ECO:0000313" key="3">
    <source>
        <dbReference type="Proteomes" id="UP000001593"/>
    </source>
</evidence>
<reference evidence="2 3" key="1">
    <citation type="journal article" date="2007" name="Science">
        <title>Sea anemone genome reveals ancestral eumetazoan gene repertoire and genomic organization.</title>
        <authorList>
            <person name="Putnam N.H."/>
            <person name="Srivastava M."/>
            <person name="Hellsten U."/>
            <person name="Dirks B."/>
            <person name="Chapman J."/>
            <person name="Salamov A."/>
            <person name="Terry A."/>
            <person name="Shapiro H."/>
            <person name="Lindquist E."/>
            <person name="Kapitonov V.V."/>
            <person name="Jurka J."/>
            <person name="Genikhovich G."/>
            <person name="Grigoriev I.V."/>
            <person name="Lucas S.M."/>
            <person name="Steele R.E."/>
            <person name="Finnerty J.R."/>
            <person name="Technau U."/>
            <person name="Martindale M.Q."/>
            <person name="Rokhsar D.S."/>
        </authorList>
    </citation>
    <scope>NUCLEOTIDE SEQUENCE [LARGE SCALE GENOMIC DNA]</scope>
    <source>
        <strain evidence="3">CH2 X CH6</strain>
    </source>
</reference>
<dbReference type="PANTHER" id="PTHR31134:SF1">
    <property type="entry name" value="TRANSMEMBRANE PROTEIN 128"/>
    <property type="match status" value="1"/>
</dbReference>
<organism evidence="2 3">
    <name type="scientific">Nematostella vectensis</name>
    <name type="common">Starlet sea anemone</name>
    <dbReference type="NCBI Taxonomy" id="45351"/>
    <lineage>
        <taxon>Eukaryota</taxon>
        <taxon>Metazoa</taxon>
        <taxon>Cnidaria</taxon>
        <taxon>Anthozoa</taxon>
        <taxon>Hexacorallia</taxon>
        <taxon>Actiniaria</taxon>
        <taxon>Edwardsiidae</taxon>
        <taxon>Nematostella</taxon>
    </lineage>
</organism>
<feature type="transmembrane region" description="Helical" evidence="1">
    <location>
        <begin position="86"/>
        <end position="107"/>
    </location>
</feature>
<keyword evidence="1" id="KW-0812">Transmembrane</keyword>
<sequence length="134" mass="15630">EKILEENDPKNKYRINVHSIFWMTAAMLVFYYTDFYIAVKVDDRINRPWLYLGTALIGINVIVGLYFVVWCSYYKKVTDWDQESPALIPVATFSFISGLVCCTIALWPVWSFFTPFIIFTLFMGVVFLTTLIPL</sequence>
<evidence type="ECO:0000256" key="1">
    <source>
        <dbReference type="SAM" id="Phobius"/>
    </source>
</evidence>
<dbReference type="Proteomes" id="UP000001593">
    <property type="component" value="Unassembled WGS sequence"/>
</dbReference>
<dbReference type="PhylomeDB" id="A7SGQ6"/>
<dbReference type="PANTHER" id="PTHR31134">
    <property type="entry name" value="TRANSMEMBRANE PROTEIN 128"/>
    <property type="match status" value="1"/>
</dbReference>
<name>A7SGQ6_NEMVE</name>
<dbReference type="OMA" id="CTIALWP"/>
<dbReference type="HOGENOM" id="CLU_117906_1_0_1"/>
<feature type="transmembrane region" description="Helical" evidence="1">
    <location>
        <begin position="20"/>
        <end position="39"/>
    </location>
</feature>
<proteinExistence type="predicted"/>
<keyword evidence="3" id="KW-1185">Reference proteome</keyword>
<feature type="transmembrane region" description="Helical" evidence="1">
    <location>
        <begin position="113"/>
        <end position="132"/>
    </location>
</feature>
<dbReference type="EMBL" id="DS469654">
    <property type="protein sequence ID" value="EDO37132.1"/>
    <property type="molecule type" value="Genomic_DNA"/>
</dbReference>
<feature type="transmembrane region" description="Helical" evidence="1">
    <location>
        <begin position="51"/>
        <end position="74"/>
    </location>
</feature>
<evidence type="ECO:0000313" key="2">
    <source>
        <dbReference type="EMBL" id="EDO37132.1"/>
    </source>
</evidence>
<dbReference type="Pfam" id="PF20479">
    <property type="entry name" value="TMEM128"/>
    <property type="match status" value="1"/>
</dbReference>
<dbReference type="eggNOG" id="ENOG502RZ1U">
    <property type="taxonomic scope" value="Eukaryota"/>
</dbReference>